<evidence type="ECO:0000256" key="1">
    <source>
        <dbReference type="ARBA" id="ARBA00006484"/>
    </source>
</evidence>
<dbReference type="GO" id="GO:0016491">
    <property type="term" value="F:oxidoreductase activity"/>
    <property type="evidence" value="ECO:0007669"/>
    <property type="project" value="UniProtKB-KW"/>
</dbReference>
<name>A0A8H5PF39_9HYPO</name>
<protein>
    <submittedName>
        <fullName evidence="4">Peroxisomal short-chain alcohol dehydrogenase</fullName>
    </submittedName>
</protein>
<gene>
    <name evidence="4" type="ORF">FPANT_4613</name>
</gene>
<comment type="similarity">
    <text evidence="1">Belongs to the short-chain dehydrogenases/reductases (SDR) family.</text>
</comment>
<comment type="caution">
    <text evidence="4">The sequence shown here is derived from an EMBL/GenBank/DDBJ whole genome shotgun (WGS) entry which is preliminary data.</text>
</comment>
<dbReference type="Gene3D" id="3.40.50.720">
    <property type="entry name" value="NAD(P)-binding Rossmann-like Domain"/>
    <property type="match status" value="1"/>
</dbReference>
<dbReference type="Pfam" id="PF00106">
    <property type="entry name" value="adh_short"/>
    <property type="match status" value="1"/>
</dbReference>
<organism evidence="4 5">
    <name type="scientific">Fusarium pseudoanthophilum</name>
    <dbReference type="NCBI Taxonomy" id="48495"/>
    <lineage>
        <taxon>Eukaryota</taxon>
        <taxon>Fungi</taxon>
        <taxon>Dikarya</taxon>
        <taxon>Ascomycota</taxon>
        <taxon>Pezizomycotina</taxon>
        <taxon>Sordariomycetes</taxon>
        <taxon>Hypocreomycetidae</taxon>
        <taxon>Hypocreales</taxon>
        <taxon>Nectriaceae</taxon>
        <taxon>Fusarium</taxon>
        <taxon>Fusarium fujikuroi species complex</taxon>
    </lineage>
</organism>
<evidence type="ECO:0000256" key="2">
    <source>
        <dbReference type="ARBA" id="ARBA00023002"/>
    </source>
</evidence>
<dbReference type="SUPFAM" id="SSF51735">
    <property type="entry name" value="NAD(P)-binding Rossmann-fold domains"/>
    <property type="match status" value="1"/>
</dbReference>
<evidence type="ECO:0000259" key="3">
    <source>
        <dbReference type="PROSITE" id="PS51459"/>
    </source>
</evidence>
<dbReference type="Pfam" id="PF02661">
    <property type="entry name" value="Fic"/>
    <property type="match status" value="1"/>
</dbReference>
<keyword evidence="5" id="KW-1185">Reference proteome</keyword>
<dbReference type="InterPro" id="IPR036291">
    <property type="entry name" value="NAD(P)-bd_dom_sf"/>
</dbReference>
<proteinExistence type="inferred from homology"/>
<accession>A0A8H5PF39</accession>
<dbReference type="Gene3D" id="1.10.3290.10">
    <property type="entry name" value="Fido-like domain"/>
    <property type="match status" value="1"/>
</dbReference>
<dbReference type="PANTHER" id="PTHR42901">
    <property type="entry name" value="ALCOHOL DEHYDROGENASE"/>
    <property type="match status" value="1"/>
</dbReference>
<evidence type="ECO:0000313" key="5">
    <source>
        <dbReference type="Proteomes" id="UP000544095"/>
    </source>
</evidence>
<dbReference type="InterPro" id="IPR036597">
    <property type="entry name" value="Fido-like_dom_sf"/>
</dbReference>
<evidence type="ECO:0000313" key="4">
    <source>
        <dbReference type="EMBL" id="KAF5595545.1"/>
    </source>
</evidence>
<dbReference type="PROSITE" id="PS51459">
    <property type="entry name" value="FIDO"/>
    <property type="match status" value="1"/>
</dbReference>
<keyword evidence="2" id="KW-0560">Oxidoreductase</keyword>
<dbReference type="AlphaFoldDB" id="A0A8H5PF39"/>
<reference evidence="4 5" key="1">
    <citation type="submission" date="2020-05" db="EMBL/GenBank/DDBJ databases">
        <title>Identification and distribution of gene clusters putatively required for synthesis of sphingolipid metabolism inhibitors in phylogenetically diverse species of the filamentous fungus Fusarium.</title>
        <authorList>
            <person name="Kim H.-S."/>
            <person name="Busman M."/>
            <person name="Brown D.W."/>
            <person name="Divon H."/>
            <person name="Uhlig S."/>
            <person name="Proctor R.H."/>
        </authorList>
    </citation>
    <scope>NUCLEOTIDE SEQUENCE [LARGE SCALE GENOMIC DNA]</scope>
    <source>
        <strain evidence="4 5">NRRL 25211</strain>
    </source>
</reference>
<dbReference type="Proteomes" id="UP000544095">
    <property type="component" value="Unassembled WGS sequence"/>
</dbReference>
<dbReference type="SUPFAM" id="SSF140931">
    <property type="entry name" value="Fic-like"/>
    <property type="match status" value="1"/>
</dbReference>
<dbReference type="PANTHER" id="PTHR42901:SF1">
    <property type="entry name" value="ALCOHOL DEHYDROGENASE"/>
    <property type="match status" value="1"/>
</dbReference>
<dbReference type="InterPro" id="IPR002347">
    <property type="entry name" value="SDR_fam"/>
</dbReference>
<sequence length="530" mass="58413">MASPVKTLHKTSYPSISSLRPELSTKGKNAVITGGGSGIGASIARSFAKSGITNLALLGRTEKTLLENKAYIEEKYPETRVWTYTVDIVDADSTQSVLETYTTAINGKIDILIANAGYMPKTEHVTVADPVDWWLTFEINIKGNFNLLRAFDPLATPGATVIHVSTSAMYTEFMPGFSAYRGSKLGAYKVFEWYANENRDKVVIQFHPGLIMDTAITRPLVDVVKDYGLVPEDVSLPSDFAVWAASDEAKFLSGRFVECMWDVEELKAARDEIKESWEKFTVRTIDPDKIQRHILDSIYRLVHGSNNIEDQQISHISRTSNVPSLHGPNKIPAAMHRMMASYRSDILAAGMKGEIDPVALAAKYSHIFFSIHPFHTANGQMSRLILNAILFKWAGCLAPFGQDEEECAEYLSITVEAMDLEISETESCRGVSDGCRPKLYKKLASYALKHAAAEPLVPDTIRDRTASHIKHHHALTFGRSATLPLALPTPASRHANTLLTPEPPPAIPLCVRDAEPLSPEVAAARFGLTV</sequence>
<dbReference type="EMBL" id="JAAOAR010000208">
    <property type="protein sequence ID" value="KAF5595545.1"/>
    <property type="molecule type" value="Genomic_DNA"/>
</dbReference>
<dbReference type="PRINTS" id="PR00081">
    <property type="entry name" value="GDHRDH"/>
</dbReference>
<dbReference type="CDD" id="cd05233">
    <property type="entry name" value="SDR_c"/>
    <property type="match status" value="1"/>
</dbReference>
<feature type="domain" description="Fido" evidence="3">
    <location>
        <begin position="294"/>
        <end position="449"/>
    </location>
</feature>
<dbReference type="InterPro" id="IPR003812">
    <property type="entry name" value="Fido"/>
</dbReference>